<dbReference type="Proteomes" id="UP000198704">
    <property type="component" value="Unassembled WGS sequence"/>
</dbReference>
<dbReference type="AlphaFoldDB" id="A0A1H0HFX1"/>
<dbReference type="EMBL" id="FNHS01000016">
    <property type="protein sequence ID" value="SDO18116.1"/>
    <property type="molecule type" value="Genomic_DNA"/>
</dbReference>
<gene>
    <name evidence="1" type="ORF">SAMN05216360_1166</name>
</gene>
<keyword evidence="2" id="KW-1185">Reference proteome</keyword>
<sequence length="68" mass="7625">MSDVPHPYSIEVSPLTKPEGHFQWAIRKSGKLSERSDRPHWSESKAFESAMEAVERAMKPGTDGGGRR</sequence>
<organism evidence="1 2">
    <name type="scientific">Methylobacterium phyllostachyos</name>
    <dbReference type="NCBI Taxonomy" id="582672"/>
    <lineage>
        <taxon>Bacteria</taxon>
        <taxon>Pseudomonadati</taxon>
        <taxon>Pseudomonadota</taxon>
        <taxon>Alphaproteobacteria</taxon>
        <taxon>Hyphomicrobiales</taxon>
        <taxon>Methylobacteriaceae</taxon>
        <taxon>Methylobacterium</taxon>
    </lineage>
</organism>
<dbReference type="OrthoDB" id="7998157at2"/>
<name>A0A1H0HFX1_9HYPH</name>
<evidence type="ECO:0008006" key="3">
    <source>
        <dbReference type="Google" id="ProtNLM"/>
    </source>
</evidence>
<protein>
    <recommendedName>
        <fullName evidence="3">DUF1508 domain-containing protein</fullName>
    </recommendedName>
</protein>
<evidence type="ECO:0000313" key="2">
    <source>
        <dbReference type="Proteomes" id="UP000198704"/>
    </source>
</evidence>
<dbReference type="STRING" id="582672.SAMN05216360_1166"/>
<proteinExistence type="predicted"/>
<evidence type="ECO:0000313" key="1">
    <source>
        <dbReference type="EMBL" id="SDO18116.1"/>
    </source>
</evidence>
<accession>A0A1H0HFX1</accession>
<dbReference type="RefSeq" id="WP_091720232.1">
    <property type="nucleotide sequence ID" value="NZ_FNHS01000016.1"/>
</dbReference>
<reference evidence="2" key="1">
    <citation type="submission" date="2016-10" db="EMBL/GenBank/DDBJ databases">
        <authorList>
            <person name="Varghese N."/>
            <person name="Submissions S."/>
        </authorList>
    </citation>
    <scope>NUCLEOTIDE SEQUENCE [LARGE SCALE GENOMIC DNA]</scope>
    <source>
        <strain evidence="2">BL47</strain>
    </source>
</reference>